<dbReference type="InterPro" id="IPR012334">
    <property type="entry name" value="Pectin_lyas_fold"/>
</dbReference>
<comment type="caution">
    <text evidence="2">The sequence shown here is derived from an EMBL/GenBank/DDBJ whole genome shotgun (WGS) entry which is preliminary data.</text>
</comment>
<evidence type="ECO:0000313" key="3">
    <source>
        <dbReference type="Proteomes" id="UP000293925"/>
    </source>
</evidence>
<proteinExistence type="predicted"/>
<dbReference type="AlphaFoldDB" id="A0A4R0PW16"/>
<keyword evidence="1" id="KW-0732">Signal</keyword>
<feature type="chain" id="PRO_5020846096" description="Right handed beta helix domain-containing protein" evidence="1">
    <location>
        <begin position="19"/>
        <end position="376"/>
    </location>
</feature>
<organism evidence="2 3">
    <name type="scientific">Pedobacter psychrodurus</name>
    <dbReference type="NCBI Taxonomy" id="2530456"/>
    <lineage>
        <taxon>Bacteria</taxon>
        <taxon>Pseudomonadati</taxon>
        <taxon>Bacteroidota</taxon>
        <taxon>Sphingobacteriia</taxon>
        <taxon>Sphingobacteriales</taxon>
        <taxon>Sphingobacteriaceae</taxon>
        <taxon>Pedobacter</taxon>
    </lineage>
</organism>
<dbReference type="SUPFAM" id="SSF51126">
    <property type="entry name" value="Pectin lyase-like"/>
    <property type="match status" value="1"/>
</dbReference>
<accession>A0A4R0PW16</accession>
<dbReference type="Proteomes" id="UP000293925">
    <property type="component" value="Unassembled WGS sequence"/>
</dbReference>
<dbReference type="RefSeq" id="WP_131529821.1">
    <property type="nucleotide sequence ID" value="NZ_SJSO01000007.1"/>
</dbReference>
<gene>
    <name evidence="2" type="ORF">EZ456_10235</name>
</gene>
<dbReference type="EMBL" id="SJSO01000007">
    <property type="protein sequence ID" value="TCD26902.1"/>
    <property type="molecule type" value="Genomic_DNA"/>
</dbReference>
<evidence type="ECO:0000256" key="1">
    <source>
        <dbReference type="SAM" id="SignalP"/>
    </source>
</evidence>
<feature type="signal peptide" evidence="1">
    <location>
        <begin position="1"/>
        <end position="18"/>
    </location>
</feature>
<evidence type="ECO:0008006" key="4">
    <source>
        <dbReference type="Google" id="ProtNLM"/>
    </source>
</evidence>
<dbReference type="InterPro" id="IPR011050">
    <property type="entry name" value="Pectin_lyase_fold/virulence"/>
</dbReference>
<dbReference type="Gene3D" id="2.160.20.10">
    <property type="entry name" value="Single-stranded right-handed beta-helix, Pectin lyase-like"/>
    <property type="match status" value="1"/>
</dbReference>
<sequence>MKKLLLIALTLFVMQANAVVHTVNNVTGGGAQFTTINAAIAAATMGDTIYVHGSPIVYAAFNILDKKLTIIGPGWAPQKNNPVRAIIFSATIKNSGATSAVATSNGTELQGLVFNNTISFSANSINERGVSNIRLDRCELRNGIESSGYDANNYIIENCYISGSVARISLSTSNSYSNFLFQNNIFRIDGFNNGFLSGFLNISNFIFNHNLFMTNAPGAAGSLAVNNGVAKTLTFSNNIFVNINLNSGIESCTFNSNLTFYSSVPALTAPWAAGNVANNIDGGGNLNNVNPQMAAQTAVNTGVDNIIADFTIAAGPANNAGNDGKDLGLLFDATGSLNWVSARGARLPFIFSMNITNPTVSPGTNLNVEVTAKKNN</sequence>
<keyword evidence="3" id="KW-1185">Reference proteome</keyword>
<protein>
    <recommendedName>
        <fullName evidence="4">Right handed beta helix domain-containing protein</fullName>
    </recommendedName>
</protein>
<name>A0A4R0PW16_9SPHI</name>
<evidence type="ECO:0000313" key="2">
    <source>
        <dbReference type="EMBL" id="TCD26902.1"/>
    </source>
</evidence>
<dbReference type="OrthoDB" id="1085134at2"/>
<reference evidence="2 3" key="1">
    <citation type="submission" date="2019-02" db="EMBL/GenBank/DDBJ databases">
        <title>Pedobacter sp. RP-3-21 sp. nov., isolated from Arctic soil.</title>
        <authorList>
            <person name="Dahal R.H."/>
        </authorList>
    </citation>
    <scope>NUCLEOTIDE SEQUENCE [LARGE SCALE GENOMIC DNA]</scope>
    <source>
        <strain evidence="2 3">RP-3-21</strain>
    </source>
</reference>